<protein>
    <submittedName>
        <fullName evidence="2">Uncharacterized protein</fullName>
    </submittedName>
</protein>
<name>W9QED1_9ROSA</name>
<feature type="compositionally biased region" description="Basic and acidic residues" evidence="1">
    <location>
        <begin position="23"/>
        <end position="41"/>
    </location>
</feature>
<proteinExistence type="predicted"/>
<evidence type="ECO:0000256" key="1">
    <source>
        <dbReference type="SAM" id="MobiDB-lite"/>
    </source>
</evidence>
<dbReference type="AlphaFoldDB" id="W9QED1"/>
<dbReference type="EMBL" id="KE343479">
    <property type="protein sequence ID" value="EXB30263.1"/>
    <property type="molecule type" value="Genomic_DNA"/>
</dbReference>
<sequence length="68" mass="8008">MSQRQKATAGLEMEGGVSLGIETVHKRERERQCSREKEREKERGVREEWLDGDRGCERKRDCGFERVL</sequence>
<organism evidence="2 3">
    <name type="scientific">Morus notabilis</name>
    <dbReference type="NCBI Taxonomy" id="981085"/>
    <lineage>
        <taxon>Eukaryota</taxon>
        <taxon>Viridiplantae</taxon>
        <taxon>Streptophyta</taxon>
        <taxon>Embryophyta</taxon>
        <taxon>Tracheophyta</taxon>
        <taxon>Spermatophyta</taxon>
        <taxon>Magnoliopsida</taxon>
        <taxon>eudicotyledons</taxon>
        <taxon>Gunneridae</taxon>
        <taxon>Pentapetalae</taxon>
        <taxon>rosids</taxon>
        <taxon>fabids</taxon>
        <taxon>Rosales</taxon>
        <taxon>Moraceae</taxon>
        <taxon>Moreae</taxon>
        <taxon>Morus</taxon>
    </lineage>
</organism>
<dbReference type="Proteomes" id="UP000030645">
    <property type="component" value="Unassembled WGS sequence"/>
</dbReference>
<gene>
    <name evidence="2" type="ORF">L484_020903</name>
</gene>
<evidence type="ECO:0000313" key="2">
    <source>
        <dbReference type="EMBL" id="EXB30263.1"/>
    </source>
</evidence>
<keyword evidence="3" id="KW-1185">Reference proteome</keyword>
<feature type="region of interest" description="Disordered" evidence="1">
    <location>
        <begin position="1"/>
        <end position="41"/>
    </location>
</feature>
<accession>W9QED1</accession>
<reference evidence="3" key="1">
    <citation type="submission" date="2013-01" db="EMBL/GenBank/DDBJ databases">
        <title>Draft Genome Sequence of a Mulberry Tree, Morus notabilis C.K. Schneid.</title>
        <authorList>
            <person name="He N."/>
            <person name="Zhao S."/>
        </authorList>
    </citation>
    <scope>NUCLEOTIDE SEQUENCE</scope>
</reference>
<evidence type="ECO:0000313" key="3">
    <source>
        <dbReference type="Proteomes" id="UP000030645"/>
    </source>
</evidence>